<evidence type="ECO:0000256" key="4">
    <source>
        <dbReference type="HAMAP-Rule" id="MF_00839"/>
    </source>
</evidence>
<dbReference type="GO" id="GO:0043024">
    <property type="term" value="F:ribosomal small subunit binding"/>
    <property type="evidence" value="ECO:0007669"/>
    <property type="project" value="TreeGrafter"/>
</dbReference>
<dbReference type="InterPro" id="IPR032528">
    <property type="entry name" value="Ribosom_S30AE_C"/>
</dbReference>
<organism evidence="6 7">
    <name type="scientific">Limibacillus halophilus</name>
    <dbReference type="NCBI Taxonomy" id="1579333"/>
    <lineage>
        <taxon>Bacteria</taxon>
        <taxon>Pseudomonadati</taxon>
        <taxon>Pseudomonadota</taxon>
        <taxon>Alphaproteobacteria</taxon>
        <taxon>Rhodospirillales</taxon>
        <taxon>Rhodovibrionaceae</taxon>
        <taxon>Limibacillus</taxon>
    </lineage>
</organism>
<dbReference type="GO" id="GO:0045900">
    <property type="term" value="P:negative regulation of translational elongation"/>
    <property type="evidence" value="ECO:0007669"/>
    <property type="project" value="TreeGrafter"/>
</dbReference>
<sequence>MQVSVQGRHVDVSDAFRKHVEEALDTILDKYFGDAIEAAVTISREAHLFKVTISAHIGHEVDAIGTAEADQPYAAFDAAAEHLAKRLRRHKRRLRDHRRTDREATETLQAQHYILLGDEAEESIGTNGSDEVAEDLPLVVAEMTTEVPTLTVSQAVMRLDLGDLGALLFRNSSHGGLNMVHRREDGNIGWIDPQGNGSK</sequence>
<dbReference type="SUPFAM" id="SSF69754">
    <property type="entry name" value="Ribosome binding protein Y (YfiA homologue)"/>
    <property type="match status" value="1"/>
</dbReference>
<proteinExistence type="inferred from homology"/>
<dbReference type="InterPro" id="IPR003489">
    <property type="entry name" value="RHF/RaiA"/>
</dbReference>
<comment type="subunit">
    <text evidence="2">Associates exclusively with 100S ribosomes, which are dimers of 70S ribosomes.</text>
</comment>
<dbReference type="PANTHER" id="PTHR33231">
    <property type="entry name" value="30S RIBOSOMAL PROTEIN"/>
    <property type="match status" value="1"/>
</dbReference>
<dbReference type="InterPro" id="IPR050574">
    <property type="entry name" value="HPF/YfiA_ribosome-assoc"/>
</dbReference>
<dbReference type="Pfam" id="PF02482">
    <property type="entry name" value="Ribosomal_S30AE"/>
    <property type="match status" value="1"/>
</dbReference>
<dbReference type="NCBIfam" id="TIGR00741">
    <property type="entry name" value="yfiA"/>
    <property type="match status" value="1"/>
</dbReference>
<dbReference type="InterPro" id="IPR034694">
    <property type="entry name" value="HPF_long/plastid"/>
</dbReference>
<dbReference type="Pfam" id="PF16321">
    <property type="entry name" value="Ribosom_S30AE_C"/>
    <property type="match status" value="1"/>
</dbReference>
<comment type="caution">
    <text evidence="6">The sequence shown here is derived from an EMBL/GenBank/DDBJ whole genome shotgun (WGS) entry which is preliminary data.</text>
</comment>
<comment type="subcellular location">
    <subcellularLocation>
        <location evidence="4">Cytoplasm</location>
    </subcellularLocation>
</comment>
<dbReference type="Gene3D" id="3.30.160.100">
    <property type="entry name" value="Ribosome hibernation promotion factor-like"/>
    <property type="match status" value="1"/>
</dbReference>
<gene>
    <name evidence="4" type="primary">hpf</name>
    <name evidence="6" type="ORF">FHR98_000257</name>
</gene>
<keyword evidence="7" id="KW-1185">Reference proteome</keyword>
<comment type="similarity">
    <text evidence="4">Belongs to the HPF/YfiA ribosome-associated protein family. Long HPF subfamily.</text>
</comment>
<name>A0A839SNG3_9PROT</name>
<comment type="function">
    <text evidence="4">Required for dimerization of active 70S ribosomes into 100S ribosomes in stationary phase; 100S ribosomes are translationally inactive and sometimes present during exponential growth.</text>
</comment>
<dbReference type="PANTHER" id="PTHR33231:SF1">
    <property type="entry name" value="30S RIBOSOMAL PROTEIN"/>
    <property type="match status" value="1"/>
</dbReference>
<evidence type="ECO:0000259" key="5">
    <source>
        <dbReference type="Pfam" id="PF16321"/>
    </source>
</evidence>
<protein>
    <recommendedName>
        <fullName evidence="3 4">Ribosome hibernation promoting factor</fullName>
        <shortName evidence="4">HPF</shortName>
    </recommendedName>
</protein>
<dbReference type="Gene3D" id="3.30.505.50">
    <property type="entry name" value="Sigma 54 modulation/S30EA ribosomal protein, C-terminal domain"/>
    <property type="match status" value="1"/>
</dbReference>
<dbReference type="InterPro" id="IPR036567">
    <property type="entry name" value="RHF-like"/>
</dbReference>
<dbReference type="RefSeq" id="WP_183414814.1">
    <property type="nucleotide sequence ID" value="NZ_JACHXA010000001.1"/>
</dbReference>
<dbReference type="InterPro" id="IPR038416">
    <property type="entry name" value="Ribosom_S30AE_C_sf"/>
</dbReference>
<dbReference type="CDD" id="cd00552">
    <property type="entry name" value="RaiA"/>
    <property type="match status" value="1"/>
</dbReference>
<evidence type="ECO:0000313" key="7">
    <source>
        <dbReference type="Proteomes" id="UP000581135"/>
    </source>
</evidence>
<dbReference type="HAMAP" id="MF_00839">
    <property type="entry name" value="HPF"/>
    <property type="match status" value="1"/>
</dbReference>
<reference evidence="6 7" key="1">
    <citation type="submission" date="2020-08" db="EMBL/GenBank/DDBJ databases">
        <title>Genomic Encyclopedia of Type Strains, Phase III (KMG-III): the genomes of soil and plant-associated and newly described type strains.</title>
        <authorList>
            <person name="Whitman W."/>
        </authorList>
    </citation>
    <scope>NUCLEOTIDE SEQUENCE [LARGE SCALE GENOMIC DNA]</scope>
    <source>
        <strain evidence="6 7">CECT 8803</strain>
    </source>
</reference>
<evidence type="ECO:0000256" key="1">
    <source>
        <dbReference type="ARBA" id="ARBA00022845"/>
    </source>
</evidence>
<accession>A0A839SNG3</accession>
<keyword evidence="1 4" id="KW-0810">Translation regulation</keyword>
<evidence type="ECO:0000256" key="3">
    <source>
        <dbReference type="ARBA" id="ARBA00041148"/>
    </source>
</evidence>
<dbReference type="EMBL" id="JACHXA010000001">
    <property type="protein sequence ID" value="MBB3063992.1"/>
    <property type="molecule type" value="Genomic_DNA"/>
</dbReference>
<comment type="subunit">
    <text evidence="4">Interacts with 100S ribosomes.</text>
</comment>
<evidence type="ECO:0000313" key="6">
    <source>
        <dbReference type="EMBL" id="MBB3063992.1"/>
    </source>
</evidence>
<evidence type="ECO:0000256" key="2">
    <source>
        <dbReference type="ARBA" id="ARBA00038695"/>
    </source>
</evidence>
<dbReference type="Proteomes" id="UP000581135">
    <property type="component" value="Unassembled WGS sequence"/>
</dbReference>
<dbReference type="AlphaFoldDB" id="A0A839SNG3"/>
<keyword evidence="4" id="KW-0963">Cytoplasm</keyword>
<feature type="domain" description="Sigma 54 modulation/S30EA ribosomal protein C-terminal" evidence="5">
    <location>
        <begin position="137"/>
        <end position="189"/>
    </location>
</feature>
<dbReference type="GO" id="GO:0022627">
    <property type="term" value="C:cytosolic small ribosomal subunit"/>
    <property type="evidence" value="ECO:0007669"/>
    <property type="project" value="TreeGrafter"/>
</dbReference>